<keyword evidence="7 11" id="KW-0249">Electron transport</keyword>
<dbReference type="HOGENOM" id="CLU_156007_0_1_1"/>
<sequence>MHYIDKDSRGHLSIHALHKPEWGAASELCPQRGVVTYRLAPNRVNPMAGALHAAIFNVGRRTRQQILYWGAPLLAGYLLLQWAEERNKFLNSKEGRKLHGEDE</sequence>
<protein>
    <recommendedName>
        <fullName evidence="11">Cytochrome b-c1 complex subunit 8</fullName>
    </recommendedName>
    <alternativeName>
        <fullName evidence="11">Complex III subunit 8</fullName>
    </alternativeName>
</protein>
<evidence type="ECO:0000256" key="6">
    <source>
        <dbReference type="ARBA" id="ARBA00022792"/>
    </source>
</evidence>
<evidence type="ECO:0000313" key="12">
    <source>
        <dbReference type="EMBL" id="EKG09434.1"/>
    </source>
</evidence>
<comment type="similarity">
    <text evidence="2 11">Belongs to the UQCRQ/QCR8 family.</text>
</comment>
<dbReference type="FunCoup" id="K2RH74">
    <property type="interactions" value="65"/>
</dbReference>
<comment type="subcellular location">
    <subcellularLocation>
        <location evidence="1 11">Mitochondrion inner membrane</location>
        <topology evidence="1 11">Single-pass membrane protein</topology>
    </subcellularLocation>
</comment>
<evidence type="ECO:0000313" key="13">
    <source>
        <dbReference type="Proteomes" id="UP000007129"/>
    </source>
</evidence>
<keyword evidence="3 11" id="KW-0813">Transport</keyword>
<dbReference type="GO" id="GO:0045275">
    <property type="term" value="C:respiratory chain complex III"/>
    <property type="evidence" value="ECO:0007669"/>
    <property type="project" value="UniProtKB-UniRule"/>
</dbReference>
<proteinExistence type="inferred from homology"/>
<evidence type="ECO:0000256" key="2">
    <source>
        <dbReference type="ARBA" id="ARBA00007668"/>
    </source>
</evidence>
<dbReference type="Gene3D" id="1.20.5.210">
    <property type="entry name" value="Cytochrome b-c1 complex subunit 8"/>
    <property type="match status" value="1"/>
</dbReference>
<dbReference type="Pfam" id="PF02939">
    <property type="entry name" value="UcrQ"/>
    <property type="match status" value="1"/>
</dbReference>
<dbReference type="VEuPathDB" id="FungiDB:MPH_13529"/>
<dbReference type="InParanoid" id="K2RH74"/>
<evidence type="ECO:0000256" key="10">
    <source>
        <dbReference type="ARBA" id="ARBA00023136"/>
    </source>
</evidence>
<dbReference type="PANTHER" id="PTHR12119">
    <property type="entry name" value="UBIQUINOL-CYTOCHROME C REDUCTASE COMPLEX UBIQUINONE-BINDING PROTEIN QP-C"/>
    <property type="match status" value="1"/>
</dbReference>
<evidence type="ECO:0000256" key="3">
    <source>
        <dbReference type="ARBA" id="ARBA00022448"/>
    </source>
</evidence>
<dbReference type="AlphaFoldDB" id="K2RH74"/>
<dbReference type="SUPFAM" id="SSF81508">
    <property type="entry name" value="Ubiquinone-binding protein QP-C of cytochrome bc1 complex (Ubiquinol-cytochrome c reductase)"/>
    <property type="match status" value="1"/>
</dbReference>
<name>K2RH74_MACPH</name>
<keyword evidence="6 11" id="KW-0999">Mitochondrion inner membrane</keyword>
<evidence type="ECO:0000256" key="8">
    <source>
        <dbReference type="ARBA" id="ARBA00022989"/>
    </source>
</evidence>
<evidence type="ECO:0000256" key="7">
    <source>
        <dbReference type="ARBA" id="ARBA00022982"/>
    </source>
</evidence>
<dbReference type="STRING" id="1126212.K2RH74"/>
<organism evidence="12 13">
    <name type="scientific">Macrophomina phaseolina (strain MS6)</name>
    <name type="common">Charcoal rot fungus</name>
    <dbReference type="NCBI Taxonomy" id="1126212"/>
    <lineage>
        <taxon>Eukaryota</taxon>
        <taxon>Fungi</taxon>
        <taxon>Dikarya</taxon>
        <taxon>Ascomycota</taxon>
        <taxon>Pezizomycotina</taxon>
        <taxon>Dothideomycetes</taxon>
        <taxon>Dothideomycetes incertae sedis</taxon>
        <taxon>Botryosphaeriales</taxon>
        <taxon>Botryosphaeriaceae</taxon>
        <taxon>Macrophomina</taxon>
    </lineage>
</organism>
<evidence type="ECO:0000256" key="5">
    <source>
        <dbReference type="ARBA" id="ARBA00022692"/>
    </source>
</evidence>
<dbReference type="EMBL" id="AHHD01000671">
    <property type="protein sequence ID" value="EKG09434.1"/>
    <property type="molecule type" value="Genomic_DNA"/>
</dbReference>
<evidence type="ECO:0000256" key="11">
    <source>
        <dbReference type="RuleBase" id="RU368118"/>
    </source>
</evidence>
<evidence type="ECO:0000256" key="1">
    <source>
        <dbReference type="ARBA" id="ARBA00004434"/>
    </source>
</evidence>
<dbReference type="GO" id="GO:0006122">
    <property type="term" value="P:mitochondrial electron transport, ubiquinol to cytochrome c"/>
    <property type="evidence" value="ECO:0007669"/>
    <property type="project" value="UniProtKB-UniRule"/>
</dbReference>
<dbReference type="eggNOG" id="KOG4116">
    <property type="taxonomic scope" value="Eukaryota"/>
</dbReference>
<keyword evidence="4 11" id="KW-0679">Respiratory chain</keyword>
<gene>
    <name evidence="12" type="ORF">MPH_13529</name>
</gene>
<accession>K2RH74</accession>
<feature type="transmembrane region" description="Helical" evidence="11">
    <location>
        <begin position="66"/>
        <end position="83"/>
    </location>
</feature>
<dbReference type="FunFam" id="1.20.5.210:FF:000001">
    <property type="entry name" value="Cytochrome b-c1 complex subunit 8"/>
    <property type="match status" value="1"/>
</dbReference>
<keyword evidence="9 11" id="KW-0496">Mitochondrion</keyword>
<comment type="function">
    <text evidence="11">Component of the ubiquinol-cytochrome c oxidoreductase, a multisubunit transmembrane complex that is part of the mitochondrial electron transport chain which drives oxidative phosphorylation. The complex plays an important role in the uptake of multiple carbon sources present in different host niches.</text>
</comment>
<comment type="subunit">
    <text evidence="11">Component of the ubiquinol-cytochrome c oxidoreductase (cytochrome b-c1 complex, complex III, CIII), a multisubunit enzyme composed of 3 respiratory subunits cytochrome b, cytochrome c1 and Rieske protein, 2 core protein subunits, and additional low-molecular weight protein subunits. The complex exists as an obligatory dimer and forms supercomplexes (SCs) in the inner mitochondrial membrane with cytochrome c oxidase (complex IV, CIV).</text>
</comment>
<reference evidence="12 13" key="1">
    <citation type="journal article" date="2012" name="BMC Genomics">
        <title>Tools to kill: Genome of one of the most destructive plant pathogenic fungi Macrophomina phaseolina.</title>
        <authorList>
            <person name="Islam M.S."/>
            <person name="Haque M.S."/>
            <person name="Islam M.M."/>
            <person name="Emdad E.M."/>
            <person name="Halim A."/>
            <person name="Hossen Q.M.M."/>
            <person name="Hossain M.Z."/>
            <person name="Ahmed B."/>
            <person name="Rahim S."/>
            <person name="Rahman M.S."/>
            <person name="Alam M.M."/>
            <person name="Hou S."/>
            <person name="Wan X."/>
            <person name="Saito J.A."/>
            <person name="Alam M."/>
        </authorList>
    </citation>
    <scope>NUCLEOTIDE SEQUENCE [LARGE SCALE GENOMIC DNA]</scope>
    <source>
        <strain evidence="12 13">MS6</strain>
    </source>
</reference>
<keyword evidence="10 11" id="KW-0472">Membrane</keyword>
<dbReference type="PANTHER" id="PTHR12119:SF2">
    <property type="entry name" value="CYTOCHROME B-C1 COMPLEX SUBUNIT 8"/>
    <property type="match status" value="1"/>
</dbReference>
<keyword evidence="8 11" id="KW-1133">Transmembrane helix</keyword>
<dbReference type="InterPro" id="IPR036642">
    <property type="entry name" value="Cyt_bc1_su8_sf"/>
</dbReference>
<dbReference type="GO" id="GO:0005743">
    <property type="term" value="C:mitochondrial inner membrane"/>
    <property type="evidence" value="ECO:0007669"/>
    <property type="project" value="UniProtKB-SubCell"/>
</dbReference>
<evidence type="ECO:0000256" key="4">
    <source>
        <dbReference type="ARBA" id="ARBA00022660"/>
    </source>
</evidence>
<evidence type="ECO:0000256" key="9">
    <source>
        <dbReference type="ARBA" id="ARBA00023128"/>
    </source>
</evidence>
<dbReference type="InterPro" id="IPR004205">
    <property type="entry name" value="Cyt_bc1_su8"/>
</dbReference>
<dbReference type="OrthoDB" id="6683853at2759"/>
<keyword evidence="5 11" id="KW-0812">Transmembrane</keyword>
<dbReference type="Proteomes" id="UP000007129">
    <property type="component" value="Unassembled WGS sequence"/>
</dbReference>
<comment type="caution">
    <text evidence="12">The sequence shown here is derived from an EMBL/GenBank/DDBJ whole genome shotgun (WGS) entry which is preliminary data.</text>
</comment>